<dbReference type="EMBL" id="KV424014">
    <property type="protein sequence ID" value="KZT54446.1"/>
    <property type="molecule type" value="Genomic_DNA"/>
</dbReference>
<accession>A0A165EAJ2</accession>
<gene>
    <name evidence="1" type="ORF">CALCODRAFT_526830</name>
</gene>
<dbReference type="InParanoid" id="A0A165EAJ2"/>
<reference evidence="1 2" key="1">
    <citation type="journal article" date="2016" name="Mol. Biol. Evol.">
        <title>Comparative Genomics of Early-Diverging Mushroom-Forming Fungi Provides Insights into the Origins of Lignocellulose Decay Capabilities.</title>
        <authorList>
            <person name="Nagy L.G."/>
            <person name="Riley R."/>
            <person name="Tritt A."/>
            <person name="Adam C."/>
            <person name="Daum C."/>
            <person name="Floudas D."/>
            <person name="Sun H."/>
            <person name="Yadav J.S."/>
            <person name="Pangilinan J."/>
            <person name="Larsson K.H."/>
            <person name="Matsuura K."/>
            <person name="Barry K."/>
            <person name="Labutti K."/>
            <person name="Kuo R."/>
            <person name="Ohm R.A."/>
            <person name="Bhattacharya S.S."/>
            <person name="Shirouzu T."/>
            <person name="Yoshinaga Y."/>
            <person name="Martin F.M."/>
            <person name="Grigoriev I.V."/>
            <person name="Hibbett D.S."/>
        </authorList>
    </citation>
    <scope>NUCLEOTIDE SEQUENCE [LARGE SCALE GENOMIC DNA]</scope>
    <source>
        <strain evidence="1 2">HHB12733</strain>
    </source>
</reference>
<proteinExistence type="predicted"/>
<protein>
    <submittedName>
        <fullName evidence="1">Uncharacterized protein</fullName>
    </submittedName>
</protein>
<dbReference type="AlphaFoldDB" id="A0A165EAJ2"/>
<keyword evidence="2" id="KW-1185">Reference proteome</keyword>
<name>A0A165EAJ2_9BASI</name>
<dbReference type="Proteomes" id="UP000076842">
    <property type="component" value="Unassembled WGS sequence"/>
</dbReference>
<evidence type="ECO:0000313" key="1">
    <source>
        <dbReference type="EMBL" id="KZT54446.1"/>
    </source>
</evidence>
<dbReference type="STRING" id="1353952.A0A165EAJ2"/>
<feature type="non-terminal residue" evidence="1">
    <location>
        <position position="177"/>
    </location>
</feature>
<organism evidence="1 2">
    <name type="scientific">Calocera cornea HHB12733</name>
    <dbReference type="NCBI Taxonomy" id="1353952"/>
    <lineage>
        <taxon>Eukaryota</taxon>
        <taxon>Fungi</taxon>
        <taxon>Dikarya</taxon>
        <taxon>Basidiomycota</taxon>
        <taxon>Agaricomycotina</taxon>
        <taxon>Dacrymycetes</taxon>
        <taxon>Dacrymycetales</taxon>
        <taxon>Dacrymycetaceae</taxon>
        <taxon>Calocera</taxon>
    </lineage>
</organism>
<dbReference type="OrthoDB" id="3257409at2759"/>
<sequence length="177" mass="20579">MFKAFYNKMETHLSNAQYNSYNLAYPENFPPLACVERRVEYVSGLKSVSYDCCKNSCMAYTGSLTELDACPWCKEPRRKPNGTPYRQYQYLPLIPQLRAQYANAERAALLSSYRTSQYPYAVEVTDIFQGKLYRELRKRLIEVNGKVLPHKYFDSPPRCCLGAVDRRVWTIQRPSGD</sequence>
<evidence type="ECO:0000313" key="2">
    <source>
        <dbReference type="Proteomes" id="UP000076842"/>
    </source>
</evidence>